<dbReference type="SUPFAM" id="SSF52540">
    <property type="entry name" value="P-loop containing nucleoside triphosphate hydrolases"/>
    <property type="match status" value="1"/>
</dbReference>
<accession>A0A9P5BJF7</accession>
<dbReference type="GO" id="GO:0004386">
    <property type="term" value="F:helicase activity"/>
    <property type="evidence" value="ECO:0007669"/>
    <property type="project" value="UniProtKB-KW"/>
</dbReference>
<dbReference type="Pfam" id="PF05183">
    <property type="entry name" value="RdRP"/>
    <property type="match status" value="1"/>
</dbReference>
<reference evidence="7" key="1">
    <citation type="submission" date="2020-01" db="EMBL/GenBank/DDBJ databases">
        <title>Identification and distribution of gene clusters putatively required for synthesis of sphingolipid metabolism inhibitors in phylogenetically diverse species of the filamentous fungus Fusarium.</title>
        <authorList>
            <person name="Kim H.-S."/>
            <person name="Busman M."/>
            <person name="Brown D.W."/>
            <person name="Divon H."/>
            <person name="Uhlig S."/>
            <person name="Proctor R.H."/>
        </authorList>
    </citation>
    <scope>NUCLEOTIDE SEQUENCE</scope>
    <source>
        <strain evidence="7">NRRL 31653</strain>
    </source>
</reference>
<dbReference type="InterPro" id="IPR057596">
    <property type="entry name" value="RDRP_core"/>
</dbReference>
<keyword evidence="8" id="KW-1185">Reference proteome</keyword>
<dbReference type="InterPro" id="IPR047187">
    <property type="entry name" value="SF1_C_Upf1"/>
</dbReference>
<name>A0A9P5BJF7_9HYPO</name>
<dbReference type="OrthoDB" id="6513042at2759"/>
<keyword evidence="3" id="KW-0378">Hydrolase</keyword>
<dbReference type="InterPro" id="IPR007855">
    <property type="entry name" value="RDRP"/>
</dbReference>
<feature type="domain" description="AAA+ ATPase" evidence="6">
    <location>
        <begin position="1316"/>
        <end position="1507"/>
    </location>
</feature>
<keyword evidence="4" id="KW-0347">Helicase</keyword>
<comment type="similarity">
    <text evidence="1">Belongs to the DNA2/NAM7 helicase family.</text>
</comment>
<dbReference type="Proteomes" id="UP000737391">
    <property type="component" value="Unassembled WGS sequence"/>
</dbReference>
<dbReference type="GO" id="GO:0003723">
    <property type="term" value="F:RNA binding"/>
    <property type="evidence" value="ECO:0007669"/>
    <property type="project" value="UniProtKB-KW"/>
</dbReference>
<dbReference type="GO" id="GO:0030422">
    <property type="term" value="P:siRNA processing"/>
    <property type="evidence" value="ECO:0007669"/>
    <property type="project" value="TreeGrafter"/>
</dbReference>
<dbReference type="InterPro" id="IPR041679">
    <property type="entry name" value="DNA2/NAM7-like_C"/>
</dbReference>
<dbReference type="FunFam" id="3.40.50.300:FF:000326">
    <property type="entry name" value="P-loop containing nucleoside triphosphate hydrolase"/>
    <property type="match status" value="1"/>
</dbReference>
<evidence type="ECO:0000313" key="7">
    <source>
        <dbReference type="EMBL" id="KAF4502472.1"/>
    </source>
</evidence>
<sequence length="1749" mass="196480">MPSQKVDKGFHHTVLPSLSLDDIIWDFQVPNVPSPSTLKKANLIKAIALQTDLKECKHSMILKVQPNTPNRATAEHPTDRLMLFSLEAFKPLVFGAAAKEKQPAPDLQPRTRQEVSDYSIKCLRAGIILNGVHYNFYGHSNTQLKSRSCVLMAAPKEEISRQIESMGDFTKMKTVGKKAKRIGLLFSSSKTAMIVDPDRCEDIPDVEIDEYVFTDGCGLIAPSLAQELAQRTRIVFRDIRYRPSVFQLRYRGYKGVVTVDPRMKKQKALLKFRKSMKKFSGGDDYSFAVVEHSKPFSYGFLNDESIILLHALGISQETLLSKQRNHFNLLNNAKSDFRDTFRFLSYVNRPDLAERVLLEGLESIKSQINGQVNDELKKMLNKQGGQKCRIFVQKSRLLFGVCDAWDVLKEGECAVKVTLEENGLPHALKNSEIIVIRNPCLHPGDWQKFKVVERPELSHLVDCIVFSTRGRRPAADLMSGGDLDGDTFFVSWDPDLIPSTVSAPALYPGGREPIQFRPITDDDRLVYFAKYQNASLGQVKNLYLDWARVLGPMSAQCQELNRLFSQCVDGNRIKIPDKLRTAPKPLPDAPPFILDVLHDDAKEWVRRLGLTQDGDLMGYDIDAIQLLFSREDVAIGEFESIKFAYSWCLKNNASFESLLHLFDFNILTADQKAWVLAHVPGSATVTGLVQNALCSSGILYPSELQRFHLDYPGIKWKRTYDSSIDRLATFHDAVATNLELFQRTLIVFQPDDRLSLAIYIPKKIERSQDCMIDDAGRLFAFPHSQGPQRQARLSLPTKMQYQLYCDGNIFQLFEKQRGNSWVFIARPGNNDQDYRNVQNKGDRRRKRQEVVDRGEQAEIIASIALDKFSRGLQTHIGRVNRSPITAAVNQSSSFNRAIIANWSQEIYVISNRDVASMRNLDLWLEQIDTTETMPLFSEEPRDYSVPSMSDALSHSDPLWLIDIVRGKDMSALTRLESVEQYQQVFQLARKASDKRFLMQCFEYILSNMEKAAVDHKELLNAMLQVLAVEPSLAITLTPFLSSSRSDKNSDLVILLEASLLPILRAFILSANIMGQLILEPFKSILSAIAPGSLSLLDLATLLELAALTIRSTDLALDLFLVCLQPNASRFMVTDPKVTSHLLRNMTAIALDHIEEADNVARRQQGLYELKLSPKDKKGNLIEIDFRIDTTGTPKKGSHVRLTTASLPSNMLVGNNYSIDALVAMSETGRARFECLHPLPPYFKDCSWTLDDCGPFVTSKSMIDAVKDLCMYQEDCCGVANIIFGLPSPSLPRPDHSFNRIERLNGSQNQAIKLALNSSLLCLWGPPGTGKTETIVEMICALQTANPKARVLVTAPTHNAVDNVMRRYIQRLEKQPLARKTQPDLVRVSTEVRKVADDLRKYTCDAMAGQEIHTDYKAMKKAVEMVKRSDTIFTTCIGAGIGLIRSEFFDIVIVDEASQQTEPSSIVPLVKGCSQAILVGDHVQLRPTVNQTALALEFDVSLFERLYTEAKGSKDDGSLTTLMLDTQYRMHPKLCEFSSRQFYEGKLKSGITSSARPPIKSDFAFPPAKVTNQKGASGMGMQDFERAIFINCDAKEMPGQKSKENRGQAELCIYICKLLTSRPETEATTHSIVVLTPYTRQAEVLKRMLSSIPHKIEVSSIDGFQGREADIIVFVTVRCNEHREIGFLKDMRRMNVALTRARSALIVIGNRVTLTEGTADEESAVMWRKLLGSLTEVKLEAPVKDSVNKG</sequence>
<evidence type="ECO:0000256" key="5">
    <source>
        <dbReference type="ARBA" id="ARBA00022840"/>
    </source>
</evidence>
<dbReference type="InterPro" id="IPR027417">
    <property type="entry name" value="P-loop_NTPase"/>
</dbReference>
<dbReference type="CDD" id="cd18808">
    <property type="entry name" value="SF1_C_Upf1"/>
    <property type="match status" value="1"/>
</dbReference>
<comment type="caution">
    <text evidence="7">The sequence shown here is derived from an EMBL/GenBank/DDBJ whole genome shotgun (WGS) entry which is preliminary data.</text>
</comment>
<evidence type="ECO:0000259" key="6">
    <source>
        <dbReference type="SMART" id="SM00382"/>
    </source>
</evidence>
<dbReference type="GO" id="GO:0005524">
    <property type="term" value="F:ATP binding"/>
    <property type="evidence" value="ECO:0007669"/>
    <property type="project" value="UniProtKB-KW"/>
</dbReference>
<organism evidence="7 8">
    <name type="scientific">Fusarium agapanthi</name>
    <dbReference type="NCBI Taxonomy" id="1803897"/>
    <lineage>
        <taxon>Eukaryota</taxon>
        <taxon>Fungi</taxon>
        <taxon>Dikarya</taxon>
        <taxon>Ascomycota</taxon>
        <taxon>Pezizomycotina</taxon>
        <taxon>Sordariomycetes</taxon>
        <taxon>Hypocreomycetidae</taxon>
        <taxon>Hypocreales</taxon>
        <taxon>Nectriaceae</taxon>
        <taxon>Fusarium</taxon>
        <taxon>Fusarium fujikuroi species complex</taxon>
    </lineage>
</organism>
<keyword evidence="2" id="KW-0547">Nucleotide-binding</keyword>
<dbReference type="Pfam" id="PF13087">
    <property type="entry name" value="AAA_12"/>
    <property type="match status" value="1"/>
</dbReference>
<dbReference type="PANTHER" id="PTHR23079">
    <property type="entry name" value="RNA-DEPENDENT RNA POLYMERASE"/>
    <property type="match status" value="1"/>
</dbReference>
<evidence type="ECO:0000256" key="1">
    <source>
        <dbReference type="ARBA" id="ARBA00007913"/>
    </source>
</evidence>
<dbReference type="GO" id="GO:0031380">
    <property type="term" value="C:nuclear RNA-directed RNA polymerase complex"/>
    <property type="evidence" value="ECO:0007669"/>
    <property type="project" value="TreeGrafter"/>
</dbReference>
<protein>
    <submittedName>
        <fullName evidence="7">NAM7-nonsense-mediated mRNA decay</fullName>
    </submittedName>
</protein>
<dbReference type="EMBL" id="LUFC02000075">
    <property type="protein sequence ID" value="KAF4502472.1"/>
    <property type="molecule type" value="Genomic_DNA"/>
</dbReference>
<evidence type="ECO:0000256" key="3">
    <source>
        <dbReference type="ARBA" id="ARBA00022801"/>
    </source>
</evidence>
<dbReference type="PANTHER" id="PTHR23079:SF55">
    <property type="entry name" value="RNA-DIRECTED RNA POLYMERASE"/>
    <property type="match status" value="1"/>
</dbReference>
<dbReference type="GO" id="GO:0003968">
    <property type="term" value="F:RNA-directed RNA polymerase activity"/>
    <property type="evidence" value="ECO:0007669"/>
    <property type="project" value="UniProtKB-KW"/>
</dbReference>
<dbReference type="InterPro" id="IPR041677">
    <property type="entry name" value="DNA2/NAM7_AAA_11"/>
</dbReference>
<gene>
    <name evidence="7" type="ORF">FAGAP_1287</name>
</gene>
<dbReference type="Gene3D" id="3.40.50.300">
    <property type="entry name" value="P-loop containing nucleotide triphosphate hydrolases"/>
    <property type="match status" value="2"/>
</dbReference>
<evidence type="ECO:0000256" key="4">
    <source>
        <dbReference type="ARBA" id="ARBA00022806"/>
    </source>
</evidence>
<dbReference type="Pfam" id="PF13086">
    <property type="entry name" value="AAA_11"/>
    <property type="match status" value="1"/>
</dbReference>
<dbReference type="SMART" id="SM00382">
    <property type="entry name" value="AAA"/>
    <property type="match status" value="1"/>
</dbReference>
<evidence type="ECO:0000313" key="8">
    <source>
        <dbReference type="Proteomes" id="UP000737391"/>
    </source>
</evidence>
<dbReference type="GO" id="GO:0005694">
    <property type="term" value="C:chromosome"/>
    <property type="evidence" value="ECO:0007669"/>
    <property type="project" value="UniProtKB-ARBA"/>
</dbReference>
<proteinExistence type="inferred from homology"/>
<dbReference type="GO" id="GO:0016787">
    <property type="term" value="F:hydrolase activity"/>
    <property type="evidence" value="ECO:0007669"/>
    <property type="project" value="UniProtKB-KW"/>
</dbReference>
<evidence type="ECO:0000256" key="2">
    <source>
        <dbReference type="ARBA" id="ARBA00022741"/>
    </source>
</evidence>
<keyword evidence="5" id="KW-0067">ATP-binding</keyword>
<dbReference type="InterPro" id="IPR003593">
    <property type="entry name" value="AAA+_ATPase"/>
</dbReference>